<dbReference type="EMBL" id="CP098242">
    <property type="protein sequence ID" value="WAW09832.1"/>
    <property type="molecule type" value="Genomic_DNA"/>
</dbReference>
<feature type="signal peptide" evidence="1">
    <location>
        <begin position="1"/>
        <end position="18"/>
    </location>
</feature>
<evidence type="ECO:0000313" key="3">
    <source>
        <dbReference type="EMBL" id="WAW09832.1"/>
    </source>
</evidence>
<dbReference type="Pfam" id="PF16747">
    <property type="entry name" value="Adhesin_E"/>
    <property type="match status" value="1"/>
</dbReference>
<proteinExistence type="predicted"/>
<evidence type="ECO:0000256" key="1">
    <source>
        <dbReference type="SAM" id="SignalP"/>
    </source>
</evidence>
<dbReference type="InterPro" id="IPR031939">
    <property type="entry name" value="Adhesin_E-like"/>
</dbReference>
<feature type="chain" id="PRO_5038891746" description="Surface-adhesin protein E-like domain-containing protein" evidence="1">
    <location>
        <begin position="19"/>
        <end position="135"/>
    </location>
</feature>
<organism evidence="3 4">
    <name type="scientific">Oxalobacter vibrioformis</name>
    <dbReference type="NCBI Taxonomy" id="933080"/>
    <lineage>
        <taxon>Bacteria</taxon>
        <taxon>Pseudomonadati</taxon>
        <taxon>Pseudomonadota</taxon>
        <taxon>Betaproteobacteria</taxon>
        <taxon>Burkholderiales</taxon>
        <taxon>Oxalobacteraceae</taxon>
        <taxon>Oxalobacter</taxon>
    </lineage>
</organism>
<reference evidence="3" key="1">
    <citation type="journal article" date="2022" name="Front. Microbiol.">
        <title>New perspectives on an old grouping: The genomic and phenotypic variability of Oxalobacter formigenes and the implications for calcium oxalate stone prevention.</title>
        <authorList>
            <person name="Chmiel J.A."/>
            <person name="Carr C."/>
            <person name="Stuivenberg G.A."/>
            <person name="Venema R."/>
            <person name="Chanyi R.M."/>
            <person name="Al K.F."/>
            <person name="Giguere D."/>
            <person name="Say H."/>
            <person name="Akouris P.P."/>
            <person name="Dominguez Romero S.A."/>
            <person name="Kwong A."/>
            <person name="Tai V."/>
            <person name="Koval S.F."/>
            <person name="Razvi H."/>
            <person name="Bjazevic J."/>
            <person name="Burton J.P."/>
        </authorList>
    </citation>
    <scope>NUCLEOTIDE SEQUENCE</scope>
    <source>
        <strain evidence="3">WoOx3</strain>
    </source>
</reference>
<feature type="domain" description="Surface-adhesin protein E-like" evidence="2">
    <location>
        <begin position="25"/>
        <end position="133"/>
    </location>
</feature>
<keyword evidence="4" id="KW-1185">Reference proteome</keyword>
<sequence length="135" mass="14752">MKKILAIAIGVFCVNAWAAGPASDWTHVKTITGGNIYLNKKTMEQEGAYKKAWVMIEMTEPMVVNHKDNLVKSFMVLRAYDCEGKKEKFISQAGYAGSMGTGKEMLSDTATKDEWKAIVPGSSQEAIIKAVCAAK</sequence>
<keyword evidence="1" id="KW-0732">Signal</keyword>
<dbReference type="RefSeq" id="WP_269308836.1">
    <property type="nucleotide sequence ID" value="NZ_CP098242.1"/>
</dbReference>
<evidence type="ECO:0000259" key="2">
    <source>
        <dbReference type="Pfam" id="PF16747"/>
    </source>
</evidence>
<dbReference type="KEGG" id="ovb:NB640_11510"/>
<dbReference type="AlphaFoldDB" id="A0A9E9LYI1"/>
<dbReference type="Proteomes" id="UP001156215">
    <property type="component" value="Chromosome"/>
</dbReference>
<gene>
    <name evidence="3" type="ORF">NB640_11510</name>
</gene>
<name>A0A9E9LYI1_9BURK</name>
<protein>
    <recommendedName>
        <fullName evidence="2">Surface-adhesin protein E-like domain-containing protein</fullName>
    </recommendedName>
</protein>
<evidence type="ECO:0000313" key="4">
    <source>
        <dbReference type="Proteomes" id="UP001156215"/>
    </source>
</evidence>
<accession>A0A9E9LYI1</accession>